<dbReference type="Pfam" id="PF01648">
    <property type="entry name" value="ACPS"/>
    <property type="match status" value="1"/>
</dbReference>
<organism evidence="4 5">
    <name type="scientific">Candidatus Pullibacteroides excrementavium</name>
    <dbReference type="NCBI Taxonomy" id="2840905"/>
    <lineage>
        <taxon>Bacteria</taxon>
        <taxon>Pseudomonadati</taxon>
        <taxon>Bacteroidota</taxon>
        <taxon>Bacteroidia</taxon>
        <taxon>Bacteroidales</taxon>
        <taxon>Candidatus Pullibacteroides</taxon>
    </lineage>
</organism>
<gene>
    <name evidence="4" type="ORF">IAB08_09755</name>
</gene>
<proteinExistence type="inferred from homology"/>
<keyword evidence="2 4" id="KW-0808">Transferase</keyword>
<evidence type="ECO:0000313" key="4">
    <source>
        <dbReference type="EMBL" id="MBO8433556.1"/>
    </source>
</evidence>
<dbReference type="GO" id="GO:0005829">
    <property type="term" value="C:cytosol"/>
    <property type="evidence" value="ECO:0007669"/>
    <property type="project" value="TreeGrafter"/>
</dbReference>
<comment type="similarity">
    <text evidence="1">Belongs to the P-Pant transferase superfamily. Gsp/Sfp/HetI/AcpT family.</text>
</comment>
<evidence type="ECO:0000256" key="1">
    <source>
        <dbReference type="ARBA" id="ARBA00010990"/>
    </source>
</evidence>
<sequence length="228" mass="26521">MIRLFFYKDPRLLAREQKKDIRQKFTESVLRHQLGLSPEALLRVARHDRGKPYLPDYPSFHFNQSDSGEWMVIGTSETEIGIDLEKIKERPYKDLLQRWFLPGEKLTIEEIQKEQPGRASIEFIRLWTCKESLLKYIGCGLGPDMSLHPVLSEIEDMNGKRIPYGEYLGKKLCFFSRILPLCSPYPRLLEYQAAEAEPGDFILSLCCECTTPPPIIQEQFLPEILLNE</sequence>
<dbReference type="PANTHER" id="PTHR12215:SF10">
    <property type="entry name" value="L-AMINOADIPATE-SEMIALDEHYDE DEHYDROGENASE-PHOSPHOPANTETHEINYL TRANSFERASE"/>
    <property type="match status" value="1"/>
</dbReference>
<evidence type="ECO:0000256" key="2">
    <source>
        <dbReference type="ARBA" id="ARBA00022679"/>
    </source>
</evidence>
<reference evidence="4" key="2">
    <citation type="journal article" date="2021" name="PeerJ">
        <title>Extensive microbial diversity within the chicken gut microbiome revealed by metagenomics and culture.</title>
        <authorList>
            <person name="Gilroy R."/>
            <person name="Ravi A."/>
            <person name="Getino M."/>
            <person name="Pursley I."/>
            <person name="Horton D.L."/>
            <person name="Alikhan N.F."/>
            <person name="Baker D."/>
            <person name="Gharbi K."/>
            <person name="Hall N."/>
            <person name="Watson M."/>
            <person name="Adriaenssens E.M."/>
            <person name="Foster-Nyarko E."/>
            <person name="Jarju S."/>
            <person name="Secka A."/>
            <person name="Antonio M."/>
            <person name="Oren A."/>
            <person name="Chaudhuri R.R."/>
            <person name="La Ragione R."/>
            <person name="Hildebrand F."/>
            <person name="Pallen M.J."/>
        </authorList>
    </citation>
    <scope>NUCLEOTIDE SEQUENCE</scope>
    <source>
        <strain evidence="4">2889</strain>
    </source>
</reference>
<dbReference type="Gene3D" id="3.90.470.20">
    <property type="entry name" value="4'-phosphopantetheinyl transferase domain"/>
    <property type="match status" value="1"/>
</dbReference>
<reference evidence="4" key="1">
    <citation type="submission" date="2020-10" db="EMBL/GenBank/DDBJ databases">
        <authorList>
            <person name="Gilroy R."/>
        </authorList>
    </citation>
    <scope>NUCLEOTIDE SEQUENCE</scope>
    <source>
        <strain evidence="4">2889</strain>
    </source>
</reference>
<accession>A0A9D9DTW1</accession>
<dbReference type="GO" id="GO:0000287">
    <property type="term" value="F:magnesium ion binding"/>
    <property type="evidence" value="ECO:0007669"/>
    <property type="project" value="InterPro"/>
</dbReference>
<dbReference type="GO" id="GO:0008897">
    <property type="term" value="F:holo-[acyl-carrier-protein] synthase activity"/>
    <property type="evidence" value="ECO:0007669"/>
    <property type="project" value="InterPro"/>
</dbReference>
<protein>
    <submittedName>
        <fullName evidence="4">4'-phosphopantetheinyl transferase superfamily protein</fullName>
    </submittedName>
</protein>
<dbReference type="GO" id="GO:0019878">
    <property type="term" value="P:lysine biosynthetic process via aminoadipic acid"/>
    <property type="evidence" value="ECO:0007669"/>
    <property type="project" value="TreeGrafter"/>
</dbReference>
<dbReference type="Proteomes" id="UP000823612">
    <property type="component" value="Unassembled WGS sequence"/>
</dbReference>
<dbReference type="AlphaFoldDB" id="A0A9D9DTW1"/>
<dbReference type="PANTHER" id="PTHR12215">
    <property type="entry name" value="PHOSPHOPANTETHEINE TRANSFERASE"/>
    <property type="match status" value="1"/>
</dbReference>
<dbReference type="InterPro" id="IPR050559">
    <property type="entry name" value="P-Pant_transferase_sf"/>
</dbReference>
<evidence type="ECO:0000313" key="5">
    <source>
        <dbReference type="Proteomes" id="UP000823612"/>
    </source>
</evidence>
<feature type="domain" description="4'-phosphopantetheinyl transferase" evidence="3">
    <location>
        <begin position="80"/>
        <end position="146"/>
    </location>
</feature>
<comment type="caution">
    <text evidence="4">The sequence shown here is derived from an EMBL/GenBank/DDBJ whole genome shotgun (WGS) entry which is preliminary data.</text>
</comment>
<dbReference type="InterPro" id="IPR008278">
    <property type="entry name" value="4-PPantetheinyl_Trfase_dom"/>
</dbReference>
<dbReference type="EMBL" id="JADIMZ010000148">
    <property type="protein sequence ID" value="MBO8433556.1"/>
    <property type="molecule type" value="Genomic_DNA"/>
</dbReference>
<name>A0A9D9DTW1_9BACT</name>
<evidence type="ECO:0000259" key="3">
    <source>
        <dbReference type="Pfam" id="PF01648"/>
    </source>
</evidence>
<dbReference type="InterPro" id="IPR037143">
    <property type="entry name" value="4-PPantetheinyl_Trfase_dom_sf"/>
</dbReference>
<dbReference type="SUPFAM" id="SSF56214">
    <property type="entry name" value="4'-phosphopantetheinyl transferase"/>
    <property type="match status" value="2"/>
</dbReference>